<dbReference type="SUPFAM" id="SSF55031">
    <property type="entry name" value="Bacterial exopeptidase dimerisation domain"/>
    <property type="match status" value="1"/>
</dbReference>
<gene>
    <name evidence="8" type="ORF">L2A60_17355</name>
</gene>
<dbReference type="InterPro" id="IPR001261">
    <property type="entry name" value="ArgE/DapE_CS"/>
</dbReference>
<dbReference type="InterPro" id="IPR010158">
    <property type="entry name" value="Amidase_Cbmase"/>
</dbReference>
<dbReference type="SUPFAM" id="SSF53187">
    <property type="entry name" value="Zn-dependent exopeptidases"/>
    <property type="match status" value="1"/>
</dbReference>
<dbReference type="RefSeq" id="WP_235705723.1">
    <property type="nucleotide sequence ID" value="NZ_JAKGBZ010000052.1"/>
</dbReference>
<sequence length="422" mass="43966">MPQPATRSHDDNAAALVMSRLDALARFSTDPDGLTRLYLTPEHRAAADQVAAWMREAGLAARIDGVGNVIGRYEGARPGLPALLLGSHIDTVRNAGKYDGCFGVIAAIAAISRLDAAGIRLNFAIEIIAFGDEEGVRFPVTLSGSRALAGTLDPAVLDATDENGVSLRAALAQFGSPDFEDPKRLAYRPGQALGYCELHIEQGPVLEAEDLPVGVVTAIAGAARHSVEVTGVAGHSGTVPMALRHDALCAASEMILAAERIARDTEELVATTGMIAARPGAVNVIAAGAKFSLDIRSASDAIRAQATRDIFAEFAAIAARRGTTVDIGKTYEAAAAPCARHLTDALEASVARHGIRPRRLPSGAGHDGLAMIALCPIAMLFVRCKGGISHNPAESITTADAGVAVDVLVDFLRHFDPEPAKG</sequence>
<dbReference type="InterPro" id="IPR011650">
    <property type="entry name" value="Peptidase_M20_dimer"/>
</dbReference>
<dbReference type="Pfam" id="PF01546">
    <property type="entry name" value="Peptidase_M20"/>
    <property type="match status" value="1"/>
</dbReference>
<comment type="caution">
    <text evidence="8">The sequence shown here is derived from an EMBL/GenBank/DDBJ whole genome shotgun (WGS) entry which is preliminary data.</text>
</comment>
<keyword evidence="5" id="KW-0378">Hydrolase</keyword>
<evidence type="ECO:0000256" key="6">
    <source>
        <dbReference type="ARBA" id="ARBA00023211"/>
    </source>
</evidence>
<evidence type="ECO:0000256" key="5">
    <source>
        <dbReference type="ARBA" id="ARBA00022801"/>
    </source>
</evidence>
<comment type="similarity">
    <text evidence="2">Belongs to the peptidase M20 family.</text>
</comment>
<keyword evidence="4" id="KW-0479">Metal-binding</keyword>
<dbReference type="PROSITE" id="PS00758">
    <property type="entry name" value="ARGE_DAPE_CPG2_1"/>
    <property type="match status" value="1"/>
</dbReference>
<accession>A0ABS9E094</accession>
<evidence type="ECO:0000259" key="7">
    <source>
        <dbReference type="Pfam" id="PF07687"/>
    </source>
</evidence>
<dbReference type="NCBIfam" id="TIGR01879">
    <property type="entry name" value="hydantase"/>
    <property type="match status" value="1"/>
</dbReference>
<dbReference type="EMBL" id="JAKGBZ010000052">
    <property type="protein sequence ID" value="MCF3948441.1"/>
    <property type="molecule type" value="Genomic_DNA"/>
</dbReference>
<dbReference type="PANTHER" id="PTHR32494">
    <property type="entry name" value="ALLANTOATE DEIMINASE-RELATED"/>
    <property type="match status" value="1"/>
</dbReference>
<dbReference type="Gene3D" id="3.30.70.360">
    <property type="match status" value="1"/>
</dbReference>
<keyword evidence="9" id="KW-1185">Reference proteome</keyword>
<proteinExistence type="inferred from homology"/>
<dbReference type="Gene3D" id="3.40.630.10">
    <property type="entry name" value="Zn peptidases"/>
    <property type="match status" value="1"/>
</dbReference>
<dbReference type="NCBIfam" id="NF006775">
    <property type="entry name" value="PRK09290.2-5"/>
    <property type="match status" value="1"/>
</dbReference>
<dbReference type="Pfam" id="PF07687">
    <property type="entry name" value="M20_dimer"/>
    <property type="match status" value="1"/>
</dbReference>
<protein>
    <submittedName>
        <fullName evidence="8">Allantoate amidohydrolase</fullName>
    </submittedName>
</protein>
<reference evidence="8 9" key="1">
    <citation type="submission" date="2022-01" db="EMBL/GenBank/DDBJ databases">
        <authorList>
            <person name="Won M."/>
            <person name="Kim S.-J."/>
            <person name="Kwon S.-W."/>
        </authorList>
    </citation>
    <scope>NUCLEOTIDE SEQUENCE [LARGE SCALE GENOMIC DNA]</scope>
    <source>
        <strain evidence="8 9">KCTC 23505</strain>
    </source>
</reference>
<name>A0ABS9E094_9PROT</name>
<dbReference type="InterPro" id="IPR002933">
    <property type="entry name" value="Peptidase_M20"/>
</dbReference>
<evidence type="ECO:0000313" key="9">
    <source>
        <dbReference type="Proteomes" id="UP001521209"/>
    </source>
</evidence>
<evidence type="ECO:0000256" key="3">
    <source>
        <dbReference type="ARBA" id="ARBA00011738"/>
    </source>
</evidence>
<evidence type="ECO:0000256" key="4">
    <source>
        <dbReference type="ARBA" id="ARBA00022723"/>
    </source>
</evidence>
<evidence type="ECO:0000313" key="8">
    <source>
        <dbReference type="EMBL" id="MCF3948441.1"/>
    </source>
</evidence>
<organism evidence="8 9">
    <name type="scientific">Acidiphilium iwatense</name>
    <dbReference type="NCBI Taxonomy" id="768198"/>
    <lineage>
        <taxon>Bacteria</taxon>
        <taxon>Pseudomonadati</taxon>
        <taxon>Pseudomonadota</taxon>
        <taxon>Alphaproteobacteria</taxon>
        <taxon>Acetobacterales</taxon>
        <taxon>Acidocellaceae</taxon>
        <taxon>Acidiphilium</taxon>
    </lineage>
</organism>
<comment type="cofactor">
    <cofactor evidence="1">
        <name>Mn(2+)</name>
        <dbReference type="ChEBI" id="CHEBI:29035"/>
    </cofactor>
</comment>
<keyword evidence="6" id="KW-0464">Manganese</keyword>
<dbReference type="PANTHER" id="PTHR32494:SF19">
    <property type="entry name" value="ALLANTOATE DEIMINASE-RELATED"/>
    <property type="match status" value="1"/>
</dbReference>
<evidence type="ECO:0000256" key="2">
    <source>
        <dbReference type="ARBA" id="ARBA00006153"/>
    </source>
</evidence>
<dbReference type="InterPro" id="IPR036264">
    <property type="entry name" value="Bact_exopeptidase_dim_dom"/>
</dbReference>
<evidence type="ECO:0000256" key="1">
    <source>
        <dbReference type="ARBA" id="ARBA00001936"/>
    </source>
</evidence>
<dbReference type="Proteomes" id="UP001521209">
    <property type="component" value="Unassembled WGS sequence"/>
</dbReference>
<comment type="subunit">
    <text evidence="3">Homodimer.</text>
</comment>
<dbReference type="PIRSF" id="PIRSF001235">
    <property type="entry name" value="Amidase_carbamoylase"/>
    <property type="match status" value="1"/>
</dbReference>
<feature type="domain" description="Peptidase M20 dimerisation" evidence="7">
    <location>
        <begin position="220"/>
        <end position="317"/>
    </location>
</feature>
<dbReference type="CDD" id="cd03884">
    <property type="entry name" value="M20_bAS"/>
    <property type="match status" value="1"/>
</dbReference>